<dbReference type="PANTHER" id="PTHR43157:SF31">
    <property type="entry name" value="PHOSPHATIDYLINOSITOL-GLYCAN BIOSYNTHESIS CLASS F PROTEIN"/>
    <property type="match status" value="1"/>
</dbReference>
<organism evidence="2 3">
    <name type="scientific">Corynebacterium endometrii</name>
    <dbReference type="NCBI Taxonomy" id="2488819"/>
    <lineage>
        <taxon>Bacteria</taxon>
        <taxon>Bacillati</taxon>
        <taxon>Actinomycetota</taxon>
        <taxon>Actinomycetes</taxon>
        <taxon>Mycobacteriales</taxon>
        <taxon>Corynebacteriaceae</taxon>
        <taxon>Corynebacterium</taxon>
    </lineage>
</organism>
<protein>
    <submittedName>
        <fullName evidence="2">3-oxoacyl-[acyl-carrier-protein] reductase FabG</fullName>
        <ecNumber evidence="2">1.1.1.100</ecNumber>
    </submittedName>
</protein>
<dbReference type="InterPro" id="IPR002347">
    <property type="entry name" value="SDR_fam"/>
</dbReference>
<dbReference type="SUPFAM" id="SSF51735">
    <property type="entry name" value="NAD(P)-binding Rossmann-fold domains"/>
    <property type="match status" value="1"/>
</dbReference>
<proteinExistence type="predicted"/>
<dbReference type="Proteomes" id="UP000296352">
    <property type="component" value="Chromosome"/>
</dbReference>
<evidence type="ECO:0000256" key="1">
    <source>
        <dbReference type="ARBA" id="ARBA00023002"/>
    </source>
</evidence>
<dbReference type="RefSeq" id="WP_136140868.1">
    <property type="nucleotide sequence ID" value="NZ_CP039247.1"/>
</dbReference>
<gene>
    <name evidence="2" type="primary">fabG3</name>
    <name evidence="2" type="ORF">CENDO_03930</name>
</gene>
<dbReference type="PRINTS" id="PR00081">
    <property type="entry name" value="GDHRDH"/>
</dbReference>
<dbReference type="EC" id="1.1.1.100" evidence="2"/>
<dbReference type="Pfam" id="PF00106">
    <property type="entry name" value="adh_short"/>
    <property type="match status" value="1"/>
</dbReference>
<evidence type="ECO:0000313" key="3">
    <source>
        <dbReference type="Proteomes" id="UP000296352"/>
    </source>
</evidence>
<dbReference type="KEGG" id="cee:CENDO_03930"/>
<dbReference type="AlphaFoldDB" id="A0A4P7QEY6"/>
<dbReference type="GO" id="GO:0004316">
    <property type="term" value="F:3-oxoacyl-[acyl-carrier-protein] reductase (NADPH) activity"/>
    <property type="evidence" value="ECO:0007669"/>
    <property type="project" value="UniProtKB-EC"/>
</dbReference>
<reference evidence="2 3" key="1">
    <citation type="submission" date="2019-04" db="EMBL/GenBank/DDBJ databases">
        <title>Corynebacterium endometrii sp. nov., isolated from the uterus of a cow with endometritis.</title>
        <authorList>
            <person name="Ballas P."/>
            <person name="Ruckert C."/>
            <person name="Wagener K."/>
            <person name="Drillich M."/>
            <person name="Kaempfer P."/>
            <person name="Busse H.-J."/>
            <person name="Ehling-Schulz M."/>
        </authorList>
    </citation>
    <scope>NUCLEOTIDE SEQUENCE [LARGE SCALE GENOMIC DNA]</scope>
    <source>
        <strain evidence="2 3">LMM-1653</strain>
    </source>
</reference>
<keyword evidence="1 2" id="KW-0560">Oxidoreductase</keyword>
<accession>A0A4P7QEY6</accession>
<dbReference type="EMBL" id="CP039247">
    <property type="protein sequence ID" value="QCB28079.1"/>
    <property type="molecule type" value="Genomic_DNA"/>
</dbReference>
<dbReference type="PANTHER" id="PTHR43157">
    <property type="entry name" value="PHOSPHATIDYLINOSITOL-GLYCAN BIOSYNTHESIS CLASS F PROTEIN-RELATED"/>
    <property type="match status" value="1"/>
</dbReference>
<evidence type="ECO:0000313" key="2">
    <source>
        <dbReference type="EMBL" id="QCB28079.1"/>
    </source>
</evidence>
<dbReference type="Gene3D" id="3.40.50.720">
    <property type="entry name" value="NAD(P)-binding Rossmann-like Domain"/>
    <property type="match status" value="1"/>
</dbReference>
<dbReference type="OrthoDB" id="3237043at2"/>
<sequence>MHNGSDSNTAGAAGKTIVITGASDGIGASAARILQQAGPGNRLVVVGRDEAKTLAVPGYKHLTADFTSLAQVRELAEELRGIGGIDVLANNAGGMFDGPVITEDGWERNWQVNTVAPFLLTSLLRPQLRGAVVNTSSMASHLMGRFDPGELDSRTDFDSQRAYGNAKVGVNLMTRYFHLHGIPSVAFHPGVIDSSFGSRSTGLLSKAYATRFAHSVMASPDKGGLVLAQFIAGQPGIHWDSGYYYGKPGRKGFTRRGARGDRLARRVFDEVASRVNVEWGL</sequence>
<name>A0A4P7QEY6_9CORY</name>
<keyword evidence="3" id="KW-1185">Reference proteome</keyword>
<dbReference type="InterPro" id="IPR036291">
    <property type="entry name" value="NAD(P)-bd_dom_sf"/>
</dbReference>